<protein>
    <recommendedName>
        <fullName evidence="8">Asparagine synthetase domain-containing protein</fullName>
    </recommendedName>
</protein>
<gene>
    <name evidence="6" type="ORF">COX81_00505</name>
</gene>
<dbReference type="Pfam" id="PF13537">
    <property type="entry name" value="GATase_7"/>
    <property type="match status" value="1"/>
</dbReference>
<evidence type="ECO:0000313" key="7">
    <source>
        <dbReference type="Proteomes" id="UP000228568"/>
    </source>
</evidence>
<evidence type="ECO:0000313" key="6">
    <source>
        <dbReference type="EMBL" id="PIZ95601.1"/>
    </source>
</evidence>
<dbReference type="GO" id="GO:0004066">
    <property type="term" value="F:asparagine synthase (glutamine-hydrolyzing) activity"/>
    <property type="evidence" value="ECO:0007669"/>
    <property type="project" value="InterPro"/>
</dbReference>
<evidence type="ECO:0000256" key="3">
    <source>
        <dbReference type="ARBA" id="ARBA00022840"/>
    </source>
</evidence>
<reference evidence="7" key="1">
    <citation type="submission" date="2017-09" db="EMBL/GenBank/DDBJ databases">
        <title>Depth-based differentiation of microbial function through sediment-hosted aquifers and enrichment of novel symbionts in the deep terrestrial subsurface.</title>
        <authorList>
            <person name="Probst A.J."/>
            <person name="Ladd B."/>
            <person name="Jarett J.K."/>
            <person name="Geller-Mcgrath D.E."/>
            <person name="Sieber C.M.K."/>
            <person name="Emerson J.B."/>
            <person name="Anantharaman K."/>
            <person name="Thomas B.C."/>
            <person name="Malmstrom R."/>
            <person name="Stieglmeier M."/>
            <person name="Klingl A."/>
            <person name="Woyke T."/>
            <person name="Ryan C.M."/>
            <person name="Banfield J.F."/>
        </authorList>
    </citation>
    <scope>NUCLEOTIDE SEQUENCE [LARGE SCALE GENOMIC DNA]</scope>
</reference>
<evidence type="ECO:0000256" key="2">
    <source>
        <dbReference type="ARBA" id="ARBA00022741"/>
    </source>
</evidence>
<keyword evidence="1" id="KW-0436">Ligase</keyword>
<dbReference type="CDD" id="cd01991">
    <property type="entry name" value="Asn_synthase_B_C"/>
    <property type="match status" value="1"/>
</dbReference>
<dbReference type="InterPro" id="IPR001962">
    <property type="entry name" value="Asn_synthase"/>
</dbReference>
<dbReference type="GO" id="GO:0006529">
    <property type="term" value="P:asparagine biosynthetic process"/>
    <property type="evidence" value="ECO:0007669"/>
    <property type="project" value="InterPro"/>
</dbReference>
<evidence type="ECO:0000259" key="5">
    <source>
        <dbReference type="Pfam" id="PF13537"/>
    </source>
</evidence>
<proteinExistence type="predicted"/>
<sequence length="470" mass="53725">MNLVDLRKIKPLIFNKEELVSKYGNGFFENIINGEDGIIYRKYKKYGNDFLRKINGEFAYLYHDKTEKYIFATRDWIGEMPLHYAISGGSIYFANFIHDLLKNLPDLKYEEIVAVNRSEVVEINSETGQVRKHLYYNFNKEKNEIAYDKLEDVAKKVHDFLFKATKDRLIKKIKKTALLLSGGIDSMSIAYIVSTLCKNVTAYTIEVASQQSTDLVRAYQITKTFGINHKIINVSEKEILNCVEEAVKDSEIYHMYNVFCAVGMHKLANVLKDDGIKYVFTGEGGNEAFGDYHDWIVVDPETKKELVLQRTSKDFNEPAGREAYIWGNLLAEAQGRYNIQLGSGLGKHGGSRMYKPMFKNGVYLLSPYFEKLIMKIIANIPFEILEKIGGKPGFMKMVFADEINSGKIPEELFEVKKIRFQDASDGGEGGITGTLLSHGYNQKKLIKIFNNIFRANIKPLPHLKETILIK</sequence>
<comment type="caution">
    <text evidence="6">The sequence shown here is derived from an EMBL/GenBank/DDBJ whole genome shotgun (WGS) entry which is preliminary data.</text>
</comment>
<dbReference type="SUPFAM" id="SSF56235">
    <property type="entry name" value="N-terminal nucleophile aminohydrolases (Ntn hydrolases)"/>
    <property type="match status" value="1"/>
</dbReference>
<evidence type="ECO:0008006" key="8">
    <source>
        <dbReference type="Google" id="ProtNLM"/>
    </source>
</evidence>
<dbReference type="PANTHER" id="PTHR11772">
    <property type="entry name" value="ASPARAGINE SYNTHETASE"/>
    <property type="match status" value="1"/>
</dbReference>
<evidence type="ECO:0000259" key="4">
    <source>
        <dbReference type="Pfam" id="PF00733"/>
    </source>
</evidence>
<dbReference type="InterPro" id="IPR017932">
    <property type="entry name" value="GATase_2_dom"/>
</dbReference>
<dbReference type="Gene3D" id="3.60.20.10">
    <property type="entry name" value="Glutamine Phosphoribosylpyrophosphate, subunit 1, domain 1"/>
    <property type="match status" value="1"/>
</dbReference>
<keyword evidence="3" id="KW-0067">ATP-binding</keyword>
<dbReference type="PANTHER" id="PTHR11772:SF2">
    <property type="entry name" value="ASPARAGINE SYNTHETASE [GLUTAMINE-HYDROLYZING]"/>
    <property type="match status" value="1"/>
</dbReference>
<accession>A0A2M7V9Q6</accession>
<dbReference type="Pfam" id="PF00733">
    <property type="entry name" value="Asn_synthase"/>
    <property type="match status" value="1"/>
</dbReference>
<organism evidence="6 7">
    <name type="scientific">Candidatus Magasanikbacteria bacterium CG_4_10_14_0_2_um_filter_37_12</name>
    <dbReference type="NCBI Taxonomy" id="1974637"/>
    <lineage>
        <taxon>Bacteria</taxon>
        <taxon>Candidatus Magasanikiibacteriota</taxon>
    </lineage>
</organism>
<dbReference type="InterPro" id="IPR029055">
    <property type="entry name" value="Ntn_hydrolases_N"/>
</dbReference>
<dbReference type="SUPFAM" id="SSF52402">
    <property type="entry name" value="Adenine nucleotide alpha hydrolases-like"/>
    <property type="match status" value="1"/>
</dbReference>
<name>A0A2M7V9Q6_9BACT</name>
<feature type="domain" description="Asparagine synthetase" evidence="4">
    <location>
        <begin position="157"/>
        <end position="295"/>
    </location>
</feature>
<dbReference type="AlphaFoldDB" id="A0A2M7V9Q6"/>
<dbReference type="EMBL" id="PFPK01000008">
    <property type="protein sequence ID" value="PIZ95601.1"/>
    <property type="molecule type" value="Genomic_DNA"/>
</dbReference>
<feature type="domain" description="Glutamine amidotransferase type-2" evidence="5">
    <location>
        <begin position="13"/>
        <end position="101"/>
    </location>
</feature>
<evidence type="ECO:0000256" key="1">
    <source>
        <dbReference type="ARBA" id="ARBA00022598"/>
    </source>
</evidence>
<dbReference type="InterPro" id="IPR050795">
    <property type="entry name" value="Asn_Synthetase"/>
</dbReference>
<dbReference type="GO" id="GO:0005524">
    <property type="term" value="F:ATP binding"/>
    <property type="evidence" value="ECO:0007669"/>
    <property type="project" value="UniProtKB-KW"/>
</dbReference>
<dbReference type="Gene3D" id="3.40.50.620">
    <property type="entry name" value="HUPs"/>
    <property type="match status" value="1"/>
</dbReference>
<dbReference type="Proteomes" id="UP000228568">
    <property type="component" value="Unassembled WGS sequence"/>
</dbReference>
<keyword evidence="2" id="KW-0547">Nucleotide-binding</keyword>
<dbReference type="InterPro" id="IPR014729">
    <property type="entry name" value="Rossmann-like_a/b/a_fold"/>
</dbReference>
<dbReference type="GO" id="GO:0005829">
    <property type="term" value="C:cytosol"/>
    <property type="evidence" value="ECO:0007669"/>
    <property type="project" value="TreeGrafter"/>
</dbReference>